<name>A0A370DB58_9GAMM</name>
<keyword evidence="1" id="KW-0472">Membrane</keyword>
<dbReference type="EMBL" id="QFXE01000021">
    <property type="protein sequence ID" value="RDH82132.1"/>
    <property type="molecule type" value="Genomic_DNA"/>
</dbReference>
<gene>
    <name evidence="2" type="ORF">DIZ78_17080</name>
</gene>
<comment type="caution">
    <text evidence="2">The sequence shown here is derived from an EMBL/GenBank/DDBJ whole genome shotgun (WGS) entry which is preliminary data.</text>
</comment>
<accession>A0A370DB58</accession>
<protein>
    <submittedName>
        <fullName evidence="2">Uncharacterized protein</fullName>
    </submittedName>
</protein>
<reference evidence="2 3" key="1">
    <citation type="journal article" date="2018" name="ISME J.">
        <title>Endosymbiont genomes yield clues of tubeworm success.</title>
        <authorList>
            <person name="Li Y."/>
            <person name="Liles M.R."/>
            <person name="Halanych K.M."/>
        </authorList>
    </citation>
    <scope>NUCLEOTIDE SEQUENCE [LARGE SCALE GENOMIC DNA]</scope>
    <source>
        <strain evidence="2">A1462</strain>
    </source>
</reference>
<evidence type="ECO:0000256" key="1">
    <source>
        <dbReference type="SAM" id="Phobius"/>
    </source>
</evidence>
<dbReference type="AlphaFoldDB" id="A0A370DB58"/>
<keyword evidence="3" id="KW-1185">Reference proteome</keyword>
<keyword evidence="1" id="KW-0812">Transmembrane</keyword>
<evidence type="ECO:0000313" key="2">
    <source>
        <dbReference type="EMBL" id="RDH82132.1"/>
    </source>
</evidence>
<proteinExistence type="predicted"/>
<organism evidence="2 3">
    <name type="scientific">endosymbiont of Escarpia spicata</name>
    <dbReference type="NCBI Taxonomy" id="2200908"/>
    <lineage>
        <taxon>Bacteria</taxon>
        <taxon>Pseudomonadati</taxon>
        <taxon>Pseudomonadota</taxon>
        <taxon>Gammaproteobacteria</taxon>
        <taxon>sulfur-oxidizing symbionts</taxon>
    </lineage>
</organism>
<evidence type="ECO:0000313" key="3">
    <source>
        <dbReference type="Proteomes" id="UP000254771"/>
    </source>
</evidence>
<keyword evidence="1" id="KW-1133">Transmembrane helix</keyword>
<feature type="transmembrane region" description="Helical" evidence="1">
    <location>
        <begin position="46"/>
        <end position="64"/>
    </location>
</feature>
<dbReference type="Proteomes" id="UP000254771">
    <property type="component" value="Unassembled WGS sequence"/>
</dbReference>
<sequence length="220" mass="24525">MDADYIVNDDAIFHVKSGVWHHATGGLVFCRSGLLKRYFQMKVMKMKVRIILLLFLLLGVTKVYSLTDQDEKLLGVGMDCYESNNLLCAKENFETALDAPDSEMNHNQRRSIKKMLYGVYFGLAQIKADSGIYVGIEEYCEKGISLGVELGKVSDYAAKSFYVWYTISMINARGVNNAEKLAGQLREMQKELASNAGDQKVSTLAQPNPNPLKVAAASDF</sequence>